<sequence length="341" mass="37637">MTMHDLQAPNFQPDVSFVIAAYNAEETLARAIDSALAQIGVTLEVIVVDDCSTDGTRAIAEAYSDHRVRLIAQAVNGGPAAARNAGLAAARGRWVAILDSDDSIYPTRLLTMLERAENAQAQIVVDNLDVIPFDHGEPHAMFSKEALRQRSMLTLADFIGSNVIFQSTFNFGYMKPIFERAFLVEHGLRFDEALRVGEDYLLLASALASGARCAIVPEIGYVYHLRQDSISRVLEQSHLDAMLASDSAFLARYKLDAKASAAQYRRTRSILEAGSFLTLVDEIKKGSVGGFLKTVIENPRALRLLRMPIAVRMRRLVKRPTSTENPINRAGAPSERTKEWT</sequence>
<dbReference type="PANTHER" id="PTHR22916">
    <property type="entry name" value="GLYCOSYLTRANSFERASE"/>
    <property type="match status" value="1"/>
</dbReference>
<dbReference type="eggNOG" id="COG1215">
    <property type="taxonomic scope" value="Bacteria"/>
</dbReference>
<evidence type="ECO:0000259" key="2">
    <source>
        <dbReference type="Pfam" id="PF00535"/>
    </source>
</evidence>
<dbReference type="Pfam" id="PF00535">
    <property type="entry name" value="Glycos_transf_2"/>
    <property type="match status" value="1"/>
</dbReference>
<organism evidence="3 4">
    <name type="scientific">Neorhizobium galegae bv. orientalis str. HAMBI 540</name>
    <dbReference type="NCBI Taxonomy" id="1028800"/>
    <lineage>
        <taxon>Bacteria</taxon>
        <taxon>Pseudomonadati</taxon>
        <taxon>Pseudomonadota</taxon>
        <taxon>Alphaproteobacteria</taxon>
        <taxon>Hyphomicrobiales</taxon>
        <taxon>Rhizobiaceae</taxon>
        <taxon>Rhizobium/Agrobacterium group</taxon>
        <taxon>Neorhizobium</taxon>
    </lineage>
</organism>
<dbReference type="InterPro" id="IPR001173">
    <property type="entry name" value="Glyco_trans_2-like"/>
</dbReference>
<dbReference type="Proteomes" id="UP000028181">
    <property type="component" value="Chromosome I"/>
</dbReference>
<gene>
    <name evidence="3" type="primary">exoO</name>
    <name evidence="3" type="ORF">RG540_CH34290</name>
</gene>
<feature type="region of interest" description="Disordered" evidence="1">
    <location>
        <begin position="320"/>
        <end position="341"/>
    </location>
</feature>
<dbReference type="EMBL" id="HG938353">
    <property type="protein sequence ID" value="CDN49593.1"/>
    <property type="molecule type" value="Genomic_DNA"/>
</dbReference>
<dbReference type="GeneID" id="24257985"/>
<dbReference type="HOGENOM" id="CLU_025996_0_1_5"/>
<feature type="domain" description="Glycosyltransferase 2-like" evidence="2">
    <location>
        <begin position="16"/>
        <end position="180"/>
    </location>
</feature>
<dbReference type="OrthoDB" id="5291101at2"/>
<protein>
    <submittedName>
        <fullName evidence="3">Succinoglycan biosynthesis protein ExoO</fullName>
    </submittedName>
</protein>
<evidence type="ECO:0000313" key="3">
    <source>
        <dbReference type="EMBL" id="CDN49593.1"/>
    </source>
</evidence>
<dbReference type="Gene3D" id="3.90.550.10">
    <property type="entry name" value="Spore Coat Polysaccharide Biosynthesis Protein SpsA, Chain A"/>
    <property type="match status" value="1"/>
</dbReference>
<dbReference type="RefSeq" id="WP_051909488.1">
    <property type="nucleotide sequence ID" value="NZ_HG938353.1"/>
</dbReference>
<dbReference type="AlphaFoldDB" id="A0A068STQ5"/>
<dbReference type="PANTHER" id="PTHR22916:SF3">
    <property type="entry name" value="UDP-GLCNAC:BETAGAL BETA-1,3-N-ACETYLGLUCOSAMINYLTRANSFERASE-LIKE PROTEIN 1"/>
    <property type="match status" value="1"/>
</dbReference>
<dbReference type="KEGG" id="ngg:RG540_CH34290"/>
<dbReference type="GO" id="GO:0016758">
    <property type="term" value="F:hexosyltransferase activity"/>
    <property type="evidence" value="ECO:0007669"/>
    <property type="project" value="UniProtKB-ARBA"/>
</dbReference>
<dbReference type="SUPFAM" id="SSF53448">
    <property type="entry name" value="Nucleotide-diphospho-sugar transferases"/>
    <property type="match status" value="1"/>
</dbReference>
<name>A0A068STQ5_NEOGA</name>
<dbReference type="CDD" id="cd00761">
    <property type="entry name" value="Glyco_tranf_GTA_type"/>
    <property type="match status" value="1"/>
</dbReference>
<proteinExistence type="predicted"/>
<reference evidence="4" key="1">
    <citation type="journal article" date="2014" name="BMC Genomics">
        <title>Genome sequencing of two Neorhizobium galegae strains reveals a noeT gene responsible for the unusual acetylation of the nodulation factors.</title>
        <authorList>
            <person name="Osterman J."/>
            <person name="Marsh J."/>
            <person name="Laine P.K."/>
            <person name="Zeng Z."/>
            <person name="Alatalo E."/>
            <person name="Sullivan J.T."/>
            <person name="Young J.P."/>
            <person name="Thomas-Oates J."/>
            <person name="Paulin L."/>
            <person name="Lindstrom K."/>
        </authorList>
    </citation>
    <scope>NUCLEOTIDE SEQUENCE [LARGE SCALE GENOMIC DNA]</scope>
    <source>
        <strain evidence="4">HAMBI 540</strain>
    </source>
</reference>
<dbReference type="InterPro" id="IPR029044">
    <property type="entry name" value="Nucleotide-diphossugar_trans"/>
</dbReference>
<evidence type="ECO:0000313" key="4">
    <source>
        <dbReference type="Proteomes" id="UP000028181"/>
    </source>
</evidence>
<dbReference type="PATRIC" id="fig|1028800.3.peg.3484"/>
<accession>A0A068STQ5</accession>
<evidence type="ECO:0000256" key="1">
    <source>
        <dbReference type="SAM" id="MobiDB-lite"/>
    </source>
</evidence>
<keyword evidence="4" id="KW-1185">Reference proteome</keyword>